<keyword evidence="3" id="KW-1003">Cell membrane</keyword>
<feature type="transmembrane region" description="Helical" evidence="7">
    <location>
        <begin position="211"/>
        <end position="232"/>
    </location>
</feature>
<protein>
    <submittedName>
        <fullName evidence="9">Amino-acid metabolite efflux pump</fullName>
    </submittedName>
</protein>
<keyword evidence="10" id="KW-1185">Reference proteome</keyword>
<dbReference type="Proteomes" id="UP000693672">
    <property type="component" value="Unassembled WGS sequence"/>
</dbReference>
<keyword evidence="6 7" id="KW-0472">Membrane</keyword>
<feature type="transmembrane region" description="Helical" evidence="7">
    <location>
        <begin position="97"/>
        <end position="117"/>
    </location>
</feature>
<comment type="subcellular location">
    <subcellularLocation>
        <location evidence="1">Cell membrane</location>
        <topology evidence="1">Multi-pass membrane protein</topology>
    </subcellularLocation>
</comment>
<dbReference type="RefSeq" id="WP_218094997.1">
    <property type="nucleotide sequence ID" value="NZ_CAJVAS010000036.1"/>
</dbReference>
<organism evidence="9 10">
    <name type="scientific">Paenibacillus solanacearum</name>
    <dbReference type="NCBI Taxonomy" id="2048548"/>
    <lineage>
        <taxon>Bacteria</taxon>
        <taxon>Bacillati</taxon>
        <taxon>Bacillota</taxon>
        <taxon>Bacilli</taxon>
        <taxon>Bacillales</taxon>
        <taxon>Paenibacillaceae</taxon>
        <taxon>Paenibacillus</taxon>
    </lineage>
</organism>
<dbReference type="InterPro" id="IPR050638">
    <property type="entry name" value="AA-Vitamin_Transporters"/>
</dbReference>
<comment type="caution">
    <text evidence="9">The sequence shown here is derived from an EMBL/GenBank/DDBJ whole genome shotgun (WGS) entry which is preliminary data.</text>
</comment>
<evidence type="ECO:0000256" key="7">
    <source>
        <dbReference type="SAM" id="Phobius"/>
    </source>
</evidence>
<dbReference type="EMBL" id="CAJVAS010000036">
    <property type="protein sequence ID" value="CAG7646949.1"/>
    <property type="molecule type" value="Genomic_DNA"/>
</dbReference>
<keyword evidence="4 7" id="KW-0812">Transmembrane</keyword>
<feature type="domain" description="EamA" evidence="8">
    <location>
        <begin position="11"/>
        <end position="140"/>
    </location>
</feature>
<dbReference type="PANTHER" id="PTHR32322">
    <property type="entry name" value="INNER MEMBRANE TRANSPORTER"/>
    <property type="match status" value="1"/>
</dbReference>
<name>A0A916NRE9_9BACL</name>
<dbReference type="AlphaFoldDB" id="A0A916NRE9"/>
<feature type="transmembrane region" description="Helical" evidence="7">
    <location>
        <begin position="68"/>
        <end position="85"/>
    </location>
</feature>
<evidence type="ECO:0000256" key="4">
    <source>
        <dbReference type="ARBA" id="ARBA00022692"/>
    </source>
</evidence>
<evidence type="ECO:0000313" key="10">
    <source>
        <dbReference type="Proteomes" id="UP000693672"/>
    </source>
</evidence>
<sequence length="304" mass="33219">MPGLSRTRTTLLVAFLVLVWGVNWPLSKFALSFTPPVLFSGMRTLLGGLLLLFAAVPRYKQLRLKETWHIYMLSSLLNIICYYGLQTIGLNYLPAGLFATIVFLQPVLLGVFSWLWLGESMYGLKIIGLILGFSGVAVISIGGLSGHISAVGILLALGSALSWALGTSYVKKVSGAVDPIWLVTLQLIFGGVVMTGIGSEVESWSGIVWNAPYISSLLFISVFVIAIGWLVFYKLIGEGEATKVASYTFLIPLIAILIGTVFLHEPFTLYLLAGLILIVVSIYLVNRKPRSWSNPHLADIEKRP</sequence>
<accession>A0A916NRE9</accession>
<proteinExistence type="inferred from homology"/>
<keyword evidence="5 7" id="KW-1133">Transmembrane helix</keyword>
<evidence type="ECO:0000259" key="8">
    <source>
        <dbReference type="Pfam" id="PF00892"/>
    </source>
</evidence>
<comment type="similarity">
    <text evidence="2">Belongs to the EamA transporter family.</text>
</comment>
<dbReference type="InterPro" id="IPR000620">
    <property type="entry name" value="EamA_dom"/>
</dbReference>
<feature type="transmembrane region" description="Helical" evidence="7">
    <location>
        <begin position="269"/>
        <end position="286"/>
    </location>
</feature>
<feature type="transmembrane region" description="Helical" evidence="7">
    <location>
        <begin position="37"/>
        <end position="56"/>
    </location>
</feature>
<evidence type="ECO:0000256" key="5">
    <source>
        <dbReference type="ARBA" id="ARBA00022989"/>
    </source>
</evidence>
<feature type="transmembrane region" description="Helical" evidence="7">
    <location>
        <begin position="148"/>
        <end position="168"/>
    </location>
</feature>
<dbReference type="GO" id="GO:0005886">
    <property type="term" value="C:plasma membrane"/>
    <property type="evidence" value="ECO:0007669"/>
    <property type="project" value="UniProtKB-SubCell"/>
</dbReference>
<evidence type="ECO:0000256" key="1">
    <source>
        <dbReference type="ARBA" id="ARBA00004651"/>
    </source>
</evidence>
<evidence type="ECO:0000256" key="2">
    <source>
        <dbReference type="ARBA" id="ARBA00007362"/>
    </source>
</evidence>
<evidence type="ECO:0000256" key="6">
    <source>
        <dbReference type="ARBA" id="ARBA00023136"/>
    </source>
</evidence>
<evidence type="ECO:0000256" key="3">
    <source>
        <dbReference type="ARBA" id="ARBA00022475"/>
    </source>
</evidence>
<reference evidence="9" key="1">
    <citation type="submission" date="2021-06" db="EMBL/GenBank/DDBJ databases">
        <authorList>
            <person name="Criscuolo A."/>
        </authorList>
    </citation>
    <scope>NUCLEOTIDE SEQUENCE</scope>
    <source>
        <strain evidence="9">CIP111600</strain>
    </source>
</reference>
<evidence type="ECO:0000313" key="9">
    <source>
        <dbReference type="EMBL" id="CAG7646949.1"/>
    </source>
</evidence>
<feature type="domain" description="EamA" evidence="8">
    <location>
        <begin position="151"/>
        <end position="286"/>
    </location>
</feature>
<feature type="transmembrane region" description="Helical" evidence="7">
    <location>
        <begin position="244"/>
        <end position="263"/>
    </location>
</feature>
<feature type="transmembrane region" description="Helical" evidence="7">
    <location>
        <begin position="180"/>
        <end position="199"/>
    </location>
</feature>
<dbReference type="Pfam" id="PF00892">
    <property type="entry name" value="EamA"/>
    <property type="match status" value="2"/>
</dbReference>
<gene>
    <name evidence="9" type="primary">eamA_2</name>
    <name evidence="9" type="ORF">PAESOLCIP111_05279</name>
</gene>
<dbReference type="PANTHER" id="PTHR32322:SF18">
    <property type="entry name" value="S-ADENOSYLMETHIONINE_S-ADENOSYLHOMOCYSTEINE TRANSPORTER"/>
    <property type="match status" value="1"/>
</dbReference>
<feature type="transmembrane region" description="Helical" evidence="7">
    <location>
        <begin position="124"/>
        <end position="142"/>
    </location>
</feature>